<evidence type="ECO:0000313" key="3">
    <source>
        <dbReference type="Proteomes" id="UP000284706"/>
    </source>
</evidence>
<sequence>MSKFQYIPGFELQQDYAGDIGDAVTRATDVESNEVQKVLPSKDGSIEQEYRLRSKESCPGSGAV</sequence>
<evidence type="ECO:0000313" key="2">
    <source>
        <dbReference type="EMBL" id="PPQ69466.1"/>
    </source>
</evidence>
<accession>A0A409VTF3</accession>
<feature type="compositionally biased region" description="Basic and acidic residues" evidence="1">
    <location>
        <begin position="44"/>
        <end position="56"/>
    </location>
</feature>
<dbReference type="AlphaFoldDB" id="A0A409VTF3"/>
<feature type="region of interest" description="Disordered" evidence="1">
    <location>
        <begin position="31"/>
        <end position="64"/>
    </location>
</feature>
<dbReference type="InParanoid" id="A0A409VTF3"/>
<comment type="caution">
    <text evidence="2">The sequence shown here is derived from an EMBL/GenBank/DDBJ whole genome shotgun (WGS) entry which is preliminary data.</text>
</comment>
<name>A0A409VTF3_9AGAR</name>
<evidence type="ECO:0000256" key="1">
    <source>
        <dbReference type="SAM" id="MobiDB-lite"/>
    </source>
</evidence>
<dbReference type="EMBL" id="NHYE01005572">
    <property type="protein sequence ID" value="PPQ69466.1"/>
    <property type="molecule type" value="Genomic_DNA"/>
</dbReference>
<organism evidence="2 3">
    <name type="scientific">Gymnopilus dilepis</name>
    <dbReference type="NCBI Taxonomy" id="231916"/>
    <lineage>
        <taxon>Eukaryota</taxon>
        <taxon>Fungi</taxon>
        <taxon>Dikarya</taxon>
        <taxon>Basidiomycota</taxon>
        <taxon>Agaricomycotina</taxon>
        <taxon>Agaricomycetes</taxon>
        <taxon>Agaricomycetidae</taxon>
        <taxon>Agaricales</taxon>
        <taxon>Agaricineae</taxon>
        <taxon>Hymenogastraceae</taxon>
        <taxon>Gymnopilus</taxon>
    </lineage>
</organism>
<keyword evidence="3" id="KW-1185">Reference proteome</keyword>
<dbReference type="Proteomes" id="UP000284706">
    <property type="component" value="Unassembled WGS sequence"/>
</dbReference>
<gene>
    <name evidence="2" type="ORF">CVT26_002876</name>
</gene>
<protein>
    <submittedName>
        <fullName evidence="2">Uncharacterized protein</fullName>
    </submittedName>
</protein>
<proteinExistence type="predicted"/>
<reference evidence="2 3" key="1">
    <citation type="journal article" date="2018" name="Evol. Lett.">
        <title>Horizontal gene cluster transfer increased hallucinogenic mushroom diversity.</title>
        <authorList>
            <person name="Reynolds H.T."/>
            <person name="Vijayakumar V."/>
            <person name="Gluck-Thaler E."/>
            <person name="Korotkin H.B."/>
            <person name="Matheny P.B."/>
            <person name="Slot J.C."/>
        </authorList>
    </citation>
    <scope>NUCLEOTIDE SEQUENCE [LARGE SCALE GENOMIC DNA]</scope>
    <source>
        <strain evidence="2 3">SRW20</strain>
    </source>
</reference>